<dbReference type="EC" id="3.4.13.19" evidence="1"/>
<dbReference type="PROSITE" id="PS51365">
    <property type="entry name" value="RENAL_DIPEPTIDASE_2"/>
    <property type="match status" value="1"/>
</dbReference>
<organism evidence="4 5">
    <name type="scientific">Saitoella complicata (strain BCRC 22490 / CBS 7301 / JCM 7358 / NBRC 10748 / NRRL Y-17804)</name>
    <dbReference type="NCBI Taxonomy" id="698492"/>
    <lineage>
        <taxon>Eukaryota</taxon>
        <taxon>Fungi</taxon>
        <taxon>Dikarya</taxon>
        <taxon>Ascomycota</taxon>
        <taxon>Taphrinomycotina</taxon>
        <taxon>Taphrinomycotina incertae sedis</taxon>
        <taxon>Saitoella</taxon>
    </lineage>
</organism>
<keyword evidence="1" id="KW-0482">Metalloprotease</keyword>
<dbReference type="PANTHER" id="PTHR10443">
    <property type="entry name" value="MICROSOMAL DIPEPTIDASE"/>
    <property type="match status" value="1"/>
</dbReference>
<evidence type="ECO:0000256" key="3">
    <source>
        <dbReference type="SAM" id="MobiDB-lite"/>
    </source>
</evidence>
<dbReference type="STRING" id="698492.A0A0E9NPN9"/>
<feature type="region of interest" description="Disordered" evidence="3">
    <location>
        <begin position="247"/>
        <end position="290"/>
    </location>
</feature>
<keyword evidence="2" id="KW-0175">Coiled coil</keyword>
<comment type="catalytic activity">
    <reaction evidence="1">
        <text>an L-aminoacyl-L-amino acid + H2O = 2 an L-alpha-amino acid</text>
        <dbReference type="Rhea" id="RHEA:48940"/>
        <dbReference type="ChEBI" id="CHEBI:15377"/>
        <dbReference type="ChEBI" id="CHEBI:59869"/>
        <dbReference type="ChEBI" id="CHEBI:77460"/>
        <dbReference type="EC" id="3.4.13.19"/>
    </reaction>
</comment>
<dbReference type="CDD" id="cd01301">
    <property type="entry name" value="rDP_like"/>
    <property type="match status" value="1"/>
</dbReference>
<dbReference type="InterPro" id="IPR008257">
    <property type="entry name" value="Pept_M19"/>
</dbReference>
<feature type="coiled-coil region" evidence="2">
    <location>
        <begin position="70"/>
        <end position="104"/>
    </location>
</feature>
<dbReference type="GO" id="GO:0046872">
    <property type="term" value="F:metal ion binding"/>
    <property type="evidence" value="ECO:0007669"/>
    <property type="project" value="UniProtKB-UniRule"/>
</dbReference>
<keyword evidence="5" id="KW-1185">Reference proteome</keyword>
<comment type="caution">
    <text evidence="4">The sequence shown here is derived from an EMBL/GenBank/DDBJ whole genome shotgun (WGS) entry which is preliminary data.</text>
</comment>
<evidence type="ECO:0000256" key="2">
    <source>
        <dbReference type="SAM" id="Coils"/>
    </source>
</evidence>
<keyword evidence="1" id="KW-0378">Hydrolase</keyword>
<proteinExistence type="inferred from homology"/>
<accession>A0A0E9NPN9</accession>
<dbReference type="GO" id="GO:0006508">
    <property type="term" value="P:proteolysis"/>
    <property type="evidence" value="ECO:0007669"/>
    <property type="project" value="UniProtKB-KW"/>
</dbReference>
<protein>
    <recommendedName>
        <fullName evidence="1">Dipeptidase</fullName>
        <ecNumber evidence="1">3.4.13.19</ecNumber>
    </recommendedName>
</protein>
<dbReference type="InterPro" id="IPR032466">
    <property type="entry name" value="Metal_Hydrolase"/>
</dbReference>
<dbReference type="EMBL" id="BACD03000045">
    <property type="protein sequence ID" value="GAO51370.1"/>
    <property type="molecule type" value="Genomic_DNA"/>
</dbReference>
<sequence>MNRFTTLTSNTIPLILSRTPGVMGVSARRGFADMTSVGPTRPGGKGHLGEDSWARRERAAEDYFIRQREQERMQKQIMEAKARMRQMETDLDEAMLELRRQARLDSERTFKLSWWSTHEPEHDPSTPRPWLQKIMAKDPIKGGIQDPGAGREWGEKQDGGMAPKGQGGVGSVRQEGESEKREEGTEGDIGGIKPGVGEGEKGGRVVLGFKGVLLCIFLVVNMSSATAFVHSIDYRRYPPTGTYATTHSYLHPTPPTSSHPSRPNTTMRTDSHRSYRASQSMDHNASLPELSETRLEMPEMREEPPAYVTVADVKEKRPTSANVTGSRGYGSFVRRTSSRQNLFRFFTVALLYILLKYIYVDSVLPCPHTRAEKEQSCNLMDRSCVDRFLKHHPLIDGHNDLPIFAREVYHNQIYPSNFSKGFENGGLQGHVDIPRLRTGGVGGQFWSVFVECPEGYDDAGYAKAFYQTMEQIDVARRLVSHWNETFELVDSVAEFEDAFGRGKIASMLGAEGLHAIGPHMSLLRPLREMGVMYMTLTHTCTNPYADSANGERKYGGLSELGRAAVKEMNRIGMMVDLSHVSAETMKDAIEESKAPVMFSHSSAFGVCPHERNVPDDILDMVKAKDGVVMVNFYPAFVRCGDGRREEDATIGDVADHVMHIVSRIGWSHVGIGSDFDGIPTVPRGLEDVSKYPELVKELAKRGMEWDDAKGFVGGNLLRVWKKVEEVRDDMKGELPDERWDGDESSFPPSAFGALE</sequence>
<feature type="region of interest" description="Disordered" evidence="3">
    <location>
        <begin position="141"/>
        <end position="199"/>
    </location>
</feature>
<dbReference type="Gene3D" id="3.20.20.140">
    <property type="entry name" value="Metal-dependent hydrolases"/>
    <property type="match status" value="1"/>
</dbReference>
<feature type="compositionally biased region" description="Basic and acidic residues" evidence="3">
    <location>
        <begin position="174"/>
        <end position="184"/>
    </location>
</feature>
<evidence type="ECO:0000256" key="1">
    <source>
        <dbReference type="RuleBase" id="RU341113"/>
    </source>
</evidence>
<dbReference type="GO" id="GO:0070573">
    <property type="term" value="F:metallodipeptidase activity"/>
    <property type="evidence" value="ECO:0007669"/>
    <property type="project" value="InterPro"/>
</dbReference>
<name>A0A0E9NPN9_SAICN</name>
<keyword evidence="1" id="KW-0645">Protease</keyword>
<gene>
    <name evidence="4" type="ORF">G7K_5472-t1</name>
</gene>
<dbReference type="PANTHER" id="PTHR10443:SF12">
    <property type="entry name" value="DIPEPTIDASE"/>
    <property type="match status" value="1"/>
</dbReference>
<comment type="cofactor">
    <cofactor evidence="1">
        <name>Zn(2+)</name>
        <dbReference type="ChEBI" id="CHEBI:29105"/>
    </cofactor>
</comment>
<reference evidence="4 5" key="2">
    <citation type="journal article" date="2014" name="J. Gen. Appl. Microbiol.">
        <title>The early diverging ascomycetous budding yeast Saitoella complicata has three histone deacetylases belonging to the Clr6, Hos2, and Rpd3 lineages.</title>
        <authorList>
            <person name="Nishida H."/>
            <person name="Matsumoto T."/>
            <person name="Kondo S."/>
            <person name="Hamamoto M."/>
            <person name="Yoshikawa H."/>
        </authorList>
    </citation>
    <scope>NUCLEOTIDE SEQUENCE [LARGE SCALE GENOMIC DNA]</scope>
    <source>
        <strain evidence="4 5">NRRL Y-17804</strain>
    </source>
</reference>
<dbReference type="Pfam" id="PF01244">
    <property type="entry name" value="Peptidase_M19"/>
    <property type="match status" value="1"/>
</dbReference>
<keyword evidence="1" id="KW-0862">Zinc</keyword>
<feature type="region of interest" description="Disordered" evidence="3">
    <location>
        <begin position="732"/>
        <end position="755"/>
    </location>
</feature>
<evidence type="ECO:0000313" key="5">
    <source>
        <dbReference type="Proteomes" id="UP000033140"/>
    </source>
</evidence>
<dbReference type="SUPFAM" id="SSF51556">
    <property type="entry name" value="Metallo-dependent hydrolases"/>
    <property type="match status" value="1"/>
</dbReference>
<comment type="similarity">
    <text evidence="1">Belongs to the metallo-dependent hydrolases superfamily. Peptidase M19 family.</text>
</comment>
<reference evidence="4 5" key="3">
    <citation type="journal article" date="2015" name="Genome Announc.">
        <title>Draft Genome Sequence of the Archiascomycetous Yeast Saitoella complicata.</title>
        <authorList>
            <person name="Yamauchi K."/>
            <person name="Kondo S."/>
            <person name="Hamamoto M."/>
            <person name="Takahashi Y."/>
            <person name="Ogura Y."/>
            <person name="Hayashi T."/>
            <person name="Nishida H."/>
        </authorList>
    </citation>
    <scope>NUCLEOTIDE SEQUENCE [LARGE SCALE GENOMIC DNA]</scope>
    <source>
        <strain evidence="4 5">NRRL Y-17804</strain>
    </source>
</reference>
<evidence type="ECO:0000313" key="4">
    <source>
        <dbReference type="EMBL" id="GAO51370.1"/>
    </source>
</evidence>
<reference evidence="4 5" key="1">
    <citation type="journal article" date="2011" name="J. Gen. Appl. Microbiol.">
        <title>Draft genome sequencing of the enigmatic yeast Saitoella complicata.</title>
        <authorList>
            <person name="Nishida H."/>
            <person name="Hamamoto M."/>
            <person name="Sugiyama J."/>
        </authorList>
    </citation>
    <scope>NUCLEOTIDE SEQUENCE [LARGE SCALE GENOMIC DNA]</scope>
    <source>
        <strain evidence="4 5">NRRL Y-17804</strain>
    </source>
</reference>
<feature type="compositionally biased region" description="Gly residues" evidence="3">
    <location>
        <begin position="187"/>
        <end position="197"/>
    </location>
</feature>
<keyword evidence="1" id="KW-0224">Dipeptidase</keyword>
<dbReference type="Proteomes" id="UP000033140">
    <property type="component" value="Unassembled WGS sequence"/>
</dbReference>
<dbReference type="AlphaFoldDB" id="A0A0E9NPN9"/>
<keyword evidence="1" id="KW-0479">Metal-binding</keyword>